<gene>
    <name evidence="3" type="primary">tehB</name>
    <name evidence="3" type="ORF">Tsedi_02382</name>
</gene>
<name>A0A554WFW8_9BURK</name>
<dbReference type="GO" id="GO:0008168">
    <property type="term" value="F:methyltransferase activity"/>
    <property type="evidence" value="ECO:0007669"/>
    <property type="project" value="UniProtKB-KW"/>
</dbReference>
<dbReference type="EMBL" id="VJND01000025">
    <property type="protein sequence ID" value="TSE22466.1"/>
    <property type="molecule type" value="Genomic_DNA"/>
</dbReference>
<organism evidence="3 4">
    <name type="scientific">Tepidimonas sediminis</name>
    <dbReference type="NCBI Taxonomy" id="2588941"/>
    <lineage>
        <taxon>Bacteria</taxon>
        <taxon>Pseudomonadati</taxon>
        <taxon>Pseudomonadota</taxon>
        <taxon>Betaproteobacteria</taxon>
        <taxon>Burkholderiales</taxon>
        <taxon>Tepidimonas</taxon>
    </lineage>
</organism>
<accession>A0A554WFW8</accession>
<dbReference type="Proteomes" id="UP000320225">
    <property type="component" value="Unassembled WGS sequence"/>
</dbReference>
<dbReference type="PANTHER" id="PTHR43861:SF3">
    <property type="entry name" value="PUTATIVE (AFU_ORTHOLOGUE AFUA_2G14390)-RELATED"/>
    <property type="match status" value="1"/>
</dbReference>
<dbReference type="Gene3D" id="3.40.50.150">
    <property type="entry name" value="Vaccinia Virus protein VP39"/>
    <property type="match status" value="1"/>
</dbReference>
<dbReference type="InterPro" id="IPR029063">
    <property type="entry name" value="SAM-dependent_MTases_sf"/>
</dbReference>
<sequence>MHADLPPSPWITARAALLRALHGQRPRHALDVACGHGRHARWLAQQGYHVTAVDRDPQALAALADLGPAVTPLQADLEDAPWPLPGRTFDVVLVTNYLWRPLLPTLVASLAPGGVLLYETFAAGQETVGRPARADFLLQPGELLHACTGLRVLAYEDGFDPRGPRFVQRIVALRPPGDATEPPRLPLAGVDAG</sequence>
<keyword evidence="3" id="KW-0489">Methyltransferase</keyword>
<dbReference type="CDD" id="cd02440">
    <property type="entry name" value="AdoMet_MTases"/>
    <property type="match status" value="1"/>
</dbReference>
<dbReference type="OrthoDB" id="9804312at2"/>
<dbReference type="Pfam" id="PF13649">
    <property type="entry name" value="Methyltransf_25"/>
    <property type="match status" value="1"/>
</dbReference>
<feature type="domain" description="Methyltransferase" evidence="2">
    <location>
        <begin position="30"/>
        <end position="114"/>
    </location>
</feature>
<dbReference type="GO" id="GO:0032259">
    <property type="term" value="P:methylation"/>
    <property type="evidence" value="ECO:0007669"/>
    <property type="project" value="UniProtKB-KW"/>
</dbReference>
<keyword evidence="1 3" id="KW-0808">Transferase</keyword>
<evidence type="ECO:0000256" key="1">
    <source>
        <dbReference type="ARBA" id="ARBA00022679"/>
    </source>
</evidence>
<evidence type="ECO:0000313" key="3">
    <source>
        <dbReference type="EMBL" id="TSE22466.1"/>
    </source>
</evidence>
<dbReference type="RefSeq" id="WP_143896933.1">
    <property type="nucleotide sequence ID" value="NZ_VJND01000025.1"/>
</dbReference>
<comment type="caution">
    <text evidence="3">The sequence shown here is derived from an EMBL/GenBank/DDBJ whole genome shotgun (WGS) entry which is preliminary data.</text>
</comment>
<dbReference type="InterPro" id="IPR041698">
    <property type="entry name" value="Methyltransf_25"/>
</dbReference>
<proteinExistence type="predicted"/>
<dbReference type="AlphaFoldDB" id="A0A554WFW8"/>
<keyword evidence="4" id="KW-1185">Reference proteome</keyword>
<evidence type="ECO:0000259" key="2">
    <source>
        <dbReference type="Pfam" id="PF13649"/>
    </source>
</evidence>
<protein>
    <submittedName>
        <fullName evidence="3">Tellurite methyltransferase</fullName>
        <ecNumber evidence="3">2.1.1.265</ecNumber>
    </submittedName>
</protein>
<dbReference type="PANTHER" id="PTHR43861">
    <property type="entry name" value="TRANS-ACONITATE 2-METHYLTRANSFERASE-RELATED"/>
    <property type="match status" value="1"/>
</dbReference>
<reference evidence="3 4" key="1">
    <citation type="submission" date="2019-07" db="EMBL/GenBank/DDBJ databases">
        <title>Tepidimonas sediminis YIM 72259 draft genome.</title>
        <authorList>
            <person name="Da Costa M.S."/>
            <person name="Froufe H.J.C."/>
            <person name="Egas C."/>
            <person name="Albuquerque L."/>
        </authorList>
    </citation>
    <scope>NUCLEOTIDE SEQUENCE [LARGE SCALE GENOMIC DNA]</scope>
    <source>
        <strain evidence="3 4">YIM 72259</strain>
    </source>
</reference>
<dbReference type="EC" id="2.1.1.265" evidence="3"/>
<dbReference type="SUPFAM" id="SSF53335">
    <property type="entry name" value="S-adenosyl-L-methionine-dependent methyltransferases"/>
    <property type="match status" value="1"/>
</dbReference>
<evidence type="ECO:0000313" key="4">
    <source>
        <dbReference type="Proteomes" id="UP000320225"/>
    </source>
</evidence>